<sequence>MSNDATTAIIKPKSKLTPAERSELRAEAHGLKPIVIIGEAGLTPAVTKEIDASLNSHGLIKVRVFGDDREARVAMYETICAELGAEPVQHIGKLLVIYRPKLDGVKETKFVKRGKGLREVTIVKPSASGTKKPSVSKVLVKGNERVTQGGTIKRAKPRQTSVKKSSKT</sequence>
<dbReference type="Proteomes" id="UP000624279">
    <property type="component" value="Unassembled WGS sequence"/>
</dbReference>
<feature type="region of interest" description="Disordered" evidence="3">
    <location>
        <begin position="146"/>
        <end position="168"/>
    </location>
</feature>
<dbReference type="RefSeq" id="WP_186942375.1">
    <property type="nucleotide sequence ID" value="NZ_JACOGA010000010.1"/>
</dbReference>
<accession>A0ABR6YCV6</accession>
<dbReference type="SUPFAM" id="SSF75471">
    <property type="entry name" value="YhbY-like"/>
    <property type="match status" value="1"/>
</dbReference>
<dbReference type="PROSITE" id="PS51295">
    <property type="entry name" value="CRM"/>
    <property type="match status" value="1"/>
</dbReference>
<keyword evidence="1 2" id="KW-0694">RNA-binding</keyword>
<dbReference type="SMART" id="SM01103">
    <property type="entry name" value="CRS1_YhbY"/>
    <property type="match status" value="1"/>
</dbReference>
<keyword evidence="6" id="KW-1185">Reference proteome</keyword>
<proteinExistence type="predicted"/>
<dbReference type="Pfam" id="PF01985">
    <property type="entry name" value="CRS1_YhbY"/>
    <property type="match status" value="1"/>
</dbReference>
<evidence type="ECO:0000313" key="5">
    <source>
        <dbReference type="EMBL" id="MBC3874386.1"/>
    </source>
</evidence>
<comment type="caution">
    <text evidence="5">The sequence shown here is derived from an EMBL/GenBank/DDBJ whole genome shotgun (WGS) entry which is preliminary data.</text>
</comment>
<dbReference type="EMBL" id="JACOGA010000010">
    <property type="protein sequence ID" value="MBC3874386.1"/>
    <property type="molecule type" value="Genomic_DNA"/>
</dbReference>
<protein>
    <submittedName>
        <fullName evidence="5">YhbY family RNA-binding protein</fullName>
    </submittedName>
</protein>
<feature type="compositionally biased region" description="Polar residues" evidence="3">
    <location>
        <begin position="158"/>
        <end position="168"/>
    </location>
</feature>
<organism evidence="5 6">
    <name type="scientific">Undibacterium flavidum</name>
    <dbReference type="NCBI Taxonomy" id="2762297"/>
    <lineage>
        <taxon>Bacteria</taxon>
        <taxon>Pseudomonadati</taxon>
        <taxon>Pseudomonadota</taxon>
        <taxon>Betaproteobacteria</taxon>
        <taxon>Burkholderiales</taxon>
        <taxon>Oxalobacteraceae</taxon>
        <taxon>Undibacterium</taxon>
    </lineage>
</organism>
<feature type="domain" description="CRM" evidence="4">
    <location>
        <begin position="14"/>
        <end position="110"/>
    </location>
</feature>
<name>A0ABR6YCV6_9BURK</name>
<dbReference type="InterPro" id="IPR035920">
    <property type="entry name" value="YhbY-like_sf"/>
</dbReference>
<dbReference type="Gene3D" id="3.30.110.60">
    <property type="entry name" value="YhbY-like"/>
    <property type="match status" value="1"/>
</dbReference>
<dbReference type="PANTHER" id="PTHR40065:SF3">
    <property type="entry name" value="RNA-BINDING PROTEIN YHBY"/>
    <property type="match status" value="1"/>
</dbReference>
<evidence type="ECO:0000256" key="2">
    <source>
        <dbReference type="PROSITE-ProRule" id="PRU00626"/>
    </source>
</evidence>
<evidence type="ECO:0000256" key="3">
    <source>
        <dbReference type="SAM" id="MobiDB-lite"/>
    </source>
</evidence>
<dbReference type="InterPro" id="IPR051925">
    <property type="entry name" value="RNA-binding_domain"/>
</dbReference>
<evidence type="ECO:0000256" key="1">
    <source>
        <dbReference type="ARBA" id="ARBA00022884"/>
    </source>
</evidence>
<dbReference type="PANTHER" id="PTHR40065">
    <property type="entry name" value="RNA-BINDING PROTEIN YHBY"/>
    <property type="match status" value="1"/>
</dbReference>
<evidence type="ECO:0000313" key="6">
    <source>
        <dbReference type="Proteomes" id="UP000624279"/>
    </source>
</evidence>
<gene>
    <name evidence="5" type="ORF">H8K55_12360</name>
</gene>
<reference evidence="5 6" key="1">
    <citation type="submission" date="2020-08" db="EMBL/GenBank/DDBJ databases">
        <title>Novel species isolated from subtropical streams in China.</title>
        <authorList>
            <person name="Lu H."/>
        </authorList>
    </citation>
    <scope>NUCLEOTIDE SEQUENCE [LARGE SCALE GENOMIC DNA]</scope>
    <source>
        <strain evidence="5 6">LX15W</strain>
    </source>
</reference>
<evidence type="ECO:0000259" key="4">
    <source>
        <dbReference type="PROSITE" id="PS51295"/>
    </source>
</evidence>
<dbReference type="InterPro" id="IPR001890">
    <property type="entry name" value="RNA-binding_CRM"/>
</dbReference>